<dbReference type="EMBL" id="CP031968">
    <property type="protein sequence ID" value="AXT46752.1"/>
    <property type="molecule type" value="Genomic_DNA"/>
</dbReference>
<name>A0AAD0W8V0_9NEIS</name>
<sequence length="69" mass="7556">MSVYVETGGFTRGSAARRACLTRFRLFIVMAMQMFSAAATADKEGLLAFLRHMAAQEVEDADHGDPDSK</sequence>
<reference evidence="1 2" key="1">
    <citation type="submission" date="2018-08" db="EMBL/GenBank/DDBJ databases">
        <title>Complete genome sequence of JP2-74.</title>
        <authorList>
            <person name="Wu L."/>
        </authorList>
    </citation>
    <scope>NUCLEOTIDE SEQUENCE [LARGE SCALE GENOMIC DNA]</scope>
    <source>
        <strain evidence="1 2">JP2-74</strain>
    </source>
</reference>
<dbReference type="AlphaFoldDB" id="A0AAD0W8V0"/>
<evidence type="ECO:0000313" key="2">
    <source>
        <dbReference type="Proteomes" id="UP000259465"/>
    </source>
</evidence>
<organism evidence="1 2">
    <name type="scientific">Chromobacterium rhizoryzae</name>
    <dbReference type="NCBI Taxonomy" id="1778675"/>
    <lineage>
        <taxon>Bacteria</taxon>
        <taxon>Pseudomonadati</taxon>
        <taxon>Pseudomonadota</taxon>
        <taxon>Betaproteobacteria</taxon>
        <taxon>Neisseriales</taxon>
        <taxon>Chromobacteriaceae</taxon>
        <taxon>Chromobacterium</taxon>
    </lineage>
</organism>
<accession>A0AAD0W8V0</accession>
<proteinExistence type="predicted"/>
<evidence type="ECO:0000313" key="1">
    <source>
        <dbReference type="EMBL" id="AXT46752.1"/>
    </source>
</evidence>
<dbReference type="KEGG" id="crz:D1345_11360"/>
<keyword evidence="2" id="KW-1185">Reference proteome</keyword>
<dbReference type="Proteomes" id="UP000259465">
    <property type="component" value="Chromosome"/>
</dbReference>
<gene>
    <name evidence="1" type="ORF">D1345_11360</name>
</gene>
<protein>
    <submittedName>
        <fullName evidence="1">Uncharacterized protein</fullName>
    </submittedName>
</protein>